<sequence length="380" mass="43450">MKKKNIIFYIKISKKTFLNALSIVLGAIDKKNNTLTILDNVLIDSKKDKIVLSATNLEIKITTYIVCNKNMENQIKIPGTITIPGKKLFHILKLLDLNDIPSIIAIKNSALIKTNNSKFLLNTLSYKNYPISEFKNPTIKIMIKSYDIVNLFQFTYFIIPKSDSRIYLNGLLLDFTKGQITSVSTDGYRMAIKKFFYEKINFSSQFLLPKKGVQEILKLLSNTENTDLIISGNENYLQFSTKLYSIELKLIKAKFPSYQKIIPTHQDKIILIDRDKFKRALKRISILTNEKSKAILLHIKPSVLILTSTNKEQENAIELLNADTKGKEIKIGVNVDYLLEILNILPKGLVKLSMQSSDSSILIQINNNNNYKYIVMPMKI</sequence>
<dbReference type="PIRSF" id="PIRSF000804">
    <property type="entry name" value="DNA_pol_III_b"/>
    <property type="match status" value="1"/>
</dbReference>
<dbReference type="InterPro" id="IPR022637">
    <property type="entry name" value="DNA_polIII_beta_cen"/>
</dbReference>
<comment type="subunit">
    <text evidence="10">Forms a ring-shaped head-to-tail homodimer around DNA.</text>
</comment>
<dbReference type="InterPro" id="IPR046938">
    <property type="entry name" value="DNA_clamp_sf"/>
</dbReference>
<evidence type="ECO:0000256" key="6">
    <source>
        <dbReference type="ARBA" id="ARBA00022695"/>
    </source>
</evidence>
<comment type="subcellular location">
    <subcellularLocation>
        <location evidence="1 10">Cytoplasm</location>
    </subcellularLocation>
</comment>
<keyword evidence="4 10" id="KW-0963">Cytoplasm</keyword>
<comment type="function">
    <text evidence="10">Confers DNA tethering and processivity to DNA polymerases and other proteins. Acts as a clamp, forming a ring around DNA (a reaction catalyzed by the clamp-loading complex) which diffuses in an ATP-independent manner freely and bidirectionally along dsDNA. Initially characterized for its ability to contact the catalytic subunit of DNA polymerase III (Pol III), a complex, multichain enzyme responsible for most of the replicative synthesis in bacteria; Pol III exhibits 3'-5' exonuclease proofreading activity. The beta chain is required for initiation of replication as well as for processivity of DNA replication.</text>
</comment>
<keyword evidence="9" id="KW-0238">DNA-binding</keyword>
<evidence type="ECO:0000256" key="10">
    <source>
        <dbReference type="PIRNR" id="PIRNR000804"/>
    </source>
</evidence>
<evidence type="ECO:0000256" key="8">
    <source>
        <dbReference type="ARBA" id="ARBA00022932"/>
    </source>
</evidence>
<dbReference type="GO" id="GO:0003887">
    <property type="term" value="F:DNA-directed DNA polymerase activity"/>
    <property type="evidence" value="ECO:0007669"/>
    <property type="project" value="UniProtKB-EC"/>
</dbReference>
<dbReference type="SUPFAM" id="SSF55979">
    <property type="entry name" value="DNA clamp"/>
    <property type="match status" value="3"/>
</dbReference>
<dbReference type="InterPro" id="IPR001001">
    <property type="entry name" value="DNA_polIII_beta"/>
</dbReference>
<dbReference type="SMART" id="SM00480">
    <property type="entry name" value="POL3Bc"/>
    <property type="match status" value="1"/>
</dbReference>
<dbReference type="PANTHER" id="PTHR30478:SF0">
    <property type="entry name" value="BETA SLIDING CLAMP"/>
    <property type="match status" value="1"/>
</dbReference>
<organism evidence="14 15">
    <name type="scientific">Candidatus Legionella polyplacis</name>
    <dbReference type="NCBI Taxonomy" id="2005262"/>
    <lineage>
        <taxon>Bacteria</taxon>
        <taxon>Pseudomonadati</taxon>
        <taxon>Pseudomonadota</taxon>
        <taxon>Gammaproteobacteria</taxon>
        <taxon>Legionellales</taxon>
        <taxon>Legionellaceae</taxon>
        <taxon>Legionella</taxon>
    </lineage>
</organism>
<keyword evidence="5 10" id="KW-0808">Transferase</keyword>
<feature type="domain" description="DNA polymerase III beta sliding clamp N-terminal" evidence="11">
    <location>
        <begin position="10"/>
        <end position="130"/>
    </location>
</feature>
<name>A0ABZ2GWN5_9GAMM</name>
<dbReference type="PANTHER" id="PTHR30478">
    <property type="entry name" value="DNA POLYMERASE III SUBUNIT BETA"/>
    <property type="match status" value="1"/>
</dbReference>
<evidence type="ECO:0000256" key="4">
    <source>
        <dbReference type="ARBA" id="ARBA00022490"/>
    </source>
</evidence>
<evidence type="ECO:0000313" key="14">
    <source>
        <dbReference type="EMBL" id="WWR11854.1"/>
    </source>
</evidence>
<evidence type="ECO:0000256" key="9">
    <source>
        <dbReference type="ARBA" id="ARBA00023125"/>
    </source>
</evidence>
<evidence type="ECO:0000256" key="2">
    <source>
        <dbReference type="ARBA" id="ARBA00010752"/>
    </source>
</evidence>
<evidence type="ECO:0000259" key="11">
    <source>
        <dbReference type="Pfam" id="PF00712"/>
    </source>
</evidence>
<keyword evidence="7 10" id="KW-0235">DNA replication</keyword>
<dbReference type="Proteomes" id="UP001360424">
    <property type="component" value="Chromosome"/>
</dbReference>
<dbReference type="RefSeq" id="WP_338521300.1">
    <property type="nucleotide sequence ID" value="NZ_CP135136.1"/>
</dbReference>
<evidence type="ECO:0000259" key="12">
    <source>
        <dbReference type="Pfam" id="PF02767"/>
    </source>
</evidence>
<dbReference type="Pfam" id="PF02767">
    <property type="entry name" value="DNA_pol3_beta_2"/>
    <property type="match status" value="1"/>
</dbReference>
<gene>
    <name evidence="14" type="primary">dnaN</name>
    <name evidence="14" type="ORF">RQL38_01650</name>
</gene>
<dbReference type="InterPro" id="IPR022634">
    <property type="entry name" value="DNA_polIII_beta_N"/>
</dbReference>
<dbReference type="CDD" id="cd00140">
    <property type="entry name" value="beta_clamp"/>
    <property type="match status" value="1"/>
</dbReference>
<accession>A0ABZ2GWN5</accession>
<keyword evidence="6 10" id="KW-0548">Nucleotidyltransferase</keyword>
<dbReference type="Gene3D" id="3.10.150.10">
    <property type="entry name" value="DNA Polymerase III, subunit A, domain 2"/>
    <property type="match status" value="1"/>
</dbReference>
<dbReference type="InterPro" id="IPR022635">
    <property type="entry name" value="DNA_polIII_beta_C"/>
</dbReference>
<evidence type="ECO:0000256" key="7">
    <source>
        <dbReference type="ARBA" id="ARBA00022705"/>
    </source>
</evidence>
<feature type="domain" description="DNA polymerase III beta sliding clamp C-terminal" evidence="13">
    <location>
        <begin position="260"/>
        <end position="378"/>
    </location>
</feature>
<evidence type="ECO:0000256" key="5">
    <source>
        <dbReference type="ARBA" id="ARBA00022679"/>
    </source>
</evidence>
<proteinExistence type="inferred from homology"/>
<keyword evidence="15" id="KW-1185">Reference proteome</keyword>
<evidence type="ECO:0000256" key="3">
    <source>
        <dbReference type="ARBA" id="ARBA00021035"/>
    </source>
</evidence>
<evidence type="ECO:0000256" key="1">
    <source>
        <dbReference type="ARBA" id="ARBA00004496"/>
    </source>
</evidence>
<comment type="similarity">
    <text evidence="2 10">Belongs to the beta sliding clamp family.</text>
</comment>
<dbReference type="Gene3D" id="3.70.10.10">
    <property type="match status" value="1"/>
</dbReference>
<protein>
    <recommendedName>
        <fullName evidence="3 10">Beta sliding clamp</fullName>
    </recommendedName>
</protein>
<dbReference type="Pfam" id="PF00712">
    <property type="entry name" value="DNA_pol3_beta"/>
    <property type="match status" value="1"/>
</dbReference>
<keyword evidence="8 10" id="KW-0239">DNA-directed DNA polymerase</keyword>
<dbReference type="NCBIfam" id="TIGR00663">
    <property type="entry name" value="dnan"/>
    <property type="match status" value="1"/>
</dbReference>
<evidence type="ECO:0000313" key="15">
    <source>
        <dbReference type="Proteomes" id="UP001360424"/>
    </source>
</evidence>
<reference evidence="14" key="1">
    <citation type="submission" date="2023-09" db="EMBL/GenBank/DDBJ databases">
        <title>Genomes of two closely related lineages of the louse Polyplax serrata with different host specificities.</title>
        <authorList>
            <person name="Martinu J."/>
            <person name="Tarabai H."/>
            <person name="Stefka J."/>
            <person name="Hypsa V."/>
        </authorList>
    </citation>
    <scope>NUCLEOTIDE SEQUENCE [LARGE SCALE GENOMIC DNA]</scope>
    <source>
        <strain evidence="14">HR10_N</strain>
    </source>
</reference>
<dbReference type="Pfam" id="PF02768">
    <property type="entry name" value="DNA_pol3_beta_3"/>
    <property type="match status" value="1"/>
</dbReference>
<evidence type="ECO:0000259" key="13">
    <source>
        <dbReference type="Pfam" id="PF02768"/>
    </source>
</evidence>
<feature type="domain" description="DNA polymerase III beta sliding clamp central" evidence="12">
    <location>
        <begin position="148"/>
        <end position="256"/>
    </location>
</feature>
<dbReference type="EMBL" id="CP135136">
    <property type="protein sequence ID" value="WWR11854.1"/>
    <property type="molecule type" value="Genomic_DNA"/>
</dbReference>